<feature type="compositionally biased region" description="Acidic residues" evidence="2">
    <location>
        <begin position="234"/>
        <end position="244"/>
    </location>
</feature>
<evidence type="ECO:0000256" key="1">
    <source>
        <dbReference type="ARBA" id="ARBA00011353"/>
    </source>
</evidence>
<dbReference type="CDD" id="cd00024">
    <property type="entry name" value="CD_CSD"/>
    <property type="match status" value="1"/>
</dbReference>
<feature type="compositionally biased region" description="Basic and acidic residues" evidence="2">
    <location>
        <begin position="340"/>
        <end position="350"/>
    </location>
</feature>
<proteinExistence type="predicted"/>
<dbReference type="Gene3D" id="2.40.50.40">
    <property type="match status" value="1"/>
</dbReference>
<dbReference type="Proteomes" id="UP000827724">
    <property type="component" value="Unassembled WGS sequence"/>
</dbReference>
<sequence length="548" mass="60278">MKLVDTEFWHQRLSGRGMAPVSQPGSINHKAALARPSARARIAIPLVSKPADYVPGSGPPLQPISLLPPGDSTAHIIERLLLPSPGLAPNGRLLPKRMAYLIGWRDLPAASMLVPAMQVLDYVSPRTLEEFEEELEQELDDEKGRLEEEFKSDLVAPQKKRRGRPPAHSQIESAVVAEPETVAQAKSRHKKGVMSLSTPQKSRLEEFAWLSDEEGSPSRQIAEEELQSLRGYLADEDEVTEDNADGPLRGEPPYSLKQPPPPSSSTAATTPPENSSGAQTPTKYGLPSLSKHGPGEPGPGPSSFTSSFVAAGRSERQSPPGVAEAEGNTSQSIPAIAKPETSKKRPRPEDDNASAGPQNDGDWVVERIEDVEYYEVDGRGLVRYFRVSWEGDWPPDQKRTWEPEENIPPSLVRNFFKTPKSKRRTMSKLGTIQRSTEQSILKRGRGSRQGVHKHNAHKRASSPKQTRLQWPAVRRKYSSVSEAFAGDQDSPGVMDESYDGEQGELDGDEQDEFFVVTEDGDDQLRGPSLWPTTGGLSTTTLDVLRGFR</sequence>
<dbReference type="InterPro" id="IPR016197">
    <property type="entry name" value="Chromo-like_dom_sf"/>
</dbReference>
<feature type="domain" description="Chromo" evidence="3">
    <location>
        <begin position="363"/>
        <end position="427"/>
    </location>
</feature>
<gene>
    <name evidence="4" type="ORF">Trco_001823</name>
</gene>
<feature type="region of interest" description="Disordered" evidence="2">
    <location>
        <begin position="411"/>
        <end position="508"/>
    </location>
</feature>
<dbReference type="InterPro" id="IPR023780">
    <property type="entry name" value="Chromo_domain"/>
</dbReference>
<reference evidence="4" key="1">
    <citation type="submission" date="2021-08" db="EMBL/GenBank/DDBJ databases">
        <title>Chromosome-Level Trichoderma cornu-damae using Hi-C Data.</title>
        <authorList>
            <person name="Kim C.S."/>
        </authorList>
    </citation>
    <scope>NUCLEOTIDE SEQUENCE</scope>
    <source>
        <strain evidence="4">KA19-0412C</strain>
    </source>
</reference>
<dbReference type="InterPro" id="IPR000953">
    <property type="entry name" value="Chromo/chromo_shadow_dom"/>
</dbReference>
<comment type="caution">
    <text evidence="4">The sequence shown here is derived from an EMBL/GenBank/DDBJ whole genome shotgun (WGS) entry which is preliminary data.</text>
</comment>
<evidence type="ECO:0000259" key="3">
    <source>
        <dbReference type="PROSITE" id="PS50013"/>
    </source>
</evidence>
<dbReference type="GO" id="GO:0006338">
    <property type="term" value="P:chromatin remodeling"/>
    <property type="evidence" value="ECO:0007669"/>
    <property type="project" value="UniProtKB-ARBA"/>
</dbReference>
<feature type="compositionally biased region" description="Acidic residues" evidence="2">
    <location>
        <begin position="496"/>
        <end position="508"/>
    </location>
</feature>
<dbReference type="SUPFAM" id="SSF54160">
    <property type="entry name" value="Chromo domain-like"/>
    <property type="match status" value="1"/>
</dbReference>
<feature type="compositionally biased region" description="Polar residues" evidence="2">
    <location>
        <begin position="428"/>
        <end position="439"/>
    </location>
</feature>
<feature type="region of interest" description="Disordered" evidence="2">
    <location>
        <begin position="133"/>
        <end position="199"/>
    </location>
</feature>
<feature type="region of interest" description="Disordered" evidence="2">
    <location>
        <begin position="211"/>
        <end position="363"/>
    </location>
</feature>
<feature type="compositionally biased region" description="Polar residues" evidence="2">
    <location>
        <begin position="273"/>
        <end position="282"/>
    </location>
</feature>
<evidence type="ECO:0000256" key="2">
    <source>
        <dbReference type="SAM" id="MobiDB-lite"/>
    </source>
</evidence>
<comment type="subunit">
    <text evidence="1">Component of the NuA4 histone acetyltransferase complex.</text>
</comment>
<name>A0A9P8QTS1_9HYPO</name>
<feature type="compositionally biased region" description="Basic residues" evidence="2">
    <location>
        <begin position="442"/>
        <end position="461"/>
    </location>
</feature>
<dbReference type="EMBL" id="JAIWOZ010000002">
    <property type="protein sequence ID" value="KAH6608477.1"/>
    <property type="molecule type" value="Genomic_DNA"/>
</dbReference>
<evidence type="ECO:0000313" key="5">
    <source>
        <dbReference type="Proteomes" id="UP000827724"/>
    </source>
</evidence>
<feature type="compositionally biased region" description="Basic and acidic residues" evidence="2">
    <location>
        <begin position="142"/>
        <end position="152"/>
    </location>
</feature>
<dbReference type="AlphaFoldDB" id="A0A9P8QTS1"/>
<dbReference type="OrthoDB" id="3543857at2759"/>
<evidence type="ECO:0000313" key="4">
    <source>
        <dbReference type="EMBL" id="KAH6608477.1"/>
    </source>
</evidence>
<dbReference type="Pfam" id="PF00385">
    <property type="entry name" value="Chromo"/>
    <property type="match status" value="1"/>
</dbReference>
<dbReference type="PROSITE" id="PS50013">
    <property type="entry name" value="CHROMO_2"/>
    <property type="match status" value="1"/>
</dbReference>
<organism evidence="4 5">
    <name type="scientific">Trichoderma cornu-damae</name>
    <dbReference type="NCBI Taxonomy" id="654480"/>
    <lineage>
        <taxon>Eukaryota</taxon>
        <taxon>Fungi</taxon>
        <taxon>Dikarya</taxon>
        <taxon>Ascomycota</taxon>
        <taxon>Pezizomycotina</taxon>
        <taxon>Sordariomycetes</taxon>
        <taxon>Hypocreomycetidae</taxon>
        <taxon>Hypocreales</taxon>
        <taxon>Hypocreaceae</taxon>
        <taxon>Trichoderma</taxon>
    </lineage>
</organism>
<keyword evidence="5" id="KW-1185">Reference proteome</keyword>
<protein>
    <recommendedName>
        <fullName evidence="3">Chromo domain-containing protein</fullName>
    </recommendedName>
</protein>
<accession>A0A9P8QTS1</accession>